<evidence type="ECO:0000313" key="1">
    <source>
        <dbReference type="EMBL" id="PRY38516.1"/>
    </source>
</evidence>
<dbReference type="AlphaFoldDB" id="A0A2T0SYM8"/>
<dbReference type="EMBL" id="PVTE01000009">
    <property type="protein sequence ID" value="PRY38516.1"/>
    <property type="molecule type" value="Genomic_DNA"/>
</dbReference>
<proteinExistence type="predicted"/>
<evidence type="ECO:0000313" key="2">
    <source>
        <dbReference type="Proteomes" id="UP000238375"/>
    </source>
</evidence>
<name>A0A2T0SYM8_9BACT</name>
<organism evidence="1 2">
    <name type="scientific">Spirosoma oryzae</name>
    <dbReference type="NCBI Taxonomy" id="1469603"/>
    <lineage>
        <taxon>Bacteria</taxon>
        <taxon>Pseudomonadati</taxon>
        <taxon>Bacteroidota</taxon>
        <taxon>Cytophagia</taxon>
        <taxon>Cytophagales</taxon>
        <taxon>Cytophagaceae</taxon>
        <taxon>Spirosoma</taxon>
    </lineage>
</organism>
<dbReference type="RefSeq" id="WP_106138242.1">
    <property type="nucleotide sequence ID" value="NZ_PVTE01000009.1"/>
</dbReference>
<accession>A0A2T0SYM8</accession>
<sequence>MISKSYLRSWLYDWEQTNGFELGFTVHDQLLDYLWEQTKIHGKLEDTVCGEEIYQLNYGHGPVEMLSELFSDLFGNPDRTIQSLVESMVLDEPVEGAD</sequence>
<dbReference type="Proteomes" id="UP000238375">
    <property type="component" value="Unassembled WGS sequence"/>
</dbReference>
<gene>
    <name evidence="1" type="ORF">CLV58_109243</name>
</gene>
<comment type="caution">
    <text evidence="1">The sequence shown here is derived from an EMBL/GenBank/DDBJ whole genome shotgun (WGS) entry which is preliminary data.</text>
</comment>
<reference evidence="1 2" key="1">
    <citation type="submission" date="2018-03" db="EMBL/GenBank/DDBJ databases">
        <title>Genomic Encyclopedia of Archaeal and Bacterial Type Strains, Phase II (KMG-II): from individual species to whole genera.</title>
        <authorList>
            <person name="Goeker M."/>
        </authorList>
    </citation>
    <scope>NUCLEOTIDE SEQUENCE [LARGE SCALE GENOMIC DNA]</scope>
    <source>
        <strain evidence="1 2">DSM 28354</strain>
    </source>
</reference>
<keyword evidence="2" id="KW-1185">Reference proteome</keyword>
<protein>
    <submittedName>
        <fullName evidence="1">Uncharacterized protein</fullName>
    </submittedName>
</protein>